<evidence type="ECO:0000256" key="1">
    <source>
        <dbReference type="SAM" id="MobiDB-lite"/>
    </source>
</evidence>
<evidence type="ECO:0000313" key="4">
    <source>
        <dbReference type="Proteomes" id="UP000236732"/>
    </source>
</evidence>
<evidence type="ECO:0000256" key="2">
    <source>
        <dbReference type="SAM" id="Phobius"/>
    </source>
</evidence>
<reference evidence="3 4" key="1">
    <citation type="submission" date="2016-10" db="EMBL/GenBank/DDBJ databases">
        <authorList>
            <person name="de Groot N.N."/>
        </authorList>
    </citation>
    <scope>NUCLEOTIDE SEQUENCE [LARGE SCALE GENOMIC DNA]</scope>
    <source>
        <strain evidence="3 4">CGMCC 4.7037</strain>
    </source>
</reference>
<sequence>MSRKIIEYLPFLGIVLVICATSWLAGRTLPAPSVTRGRASAGRHVRETGQGRTISR</sequence>
<proteinExistence type="predicted"/>
<keyword evidence="2" id="KW-0812">Transmembrane</keyword>
<keyword evidence="2" id="KW-1133">Transmembrane helix</keyword>
<protein>
    <submittedName>
        <fullName evidence="3">Uncharacterized protein</fullName>
    </submittedName>
</protein>
<dbReference type="AlphaFoldDB" id="A0A1H6DYK3"/>
<accession>A0A1H6DYK3</accession>
<organism evidence="3 4">
    <name type="scientific">Nonomuraea solani</name>
    <dbReference type="NCBI Taxonomy" id="1144553"/>
    <lineage>
        <taxon>Bacteria</taxon>
        <taxon>Bacillati</taxon>
        <taxon>Actinomycetota</taxon>
        <taxon>Actinomycetes</taxon>
        <taxon>Streptosporangiales</taxon>
        <taxon>Streptosporangiaceae</taxon>
        <taxon>Nonomuraea</taxon>
    </lineage>
</organism>
<feature type="region of interest" description="Disordered" evidence="1">
    <location>
        <begin position="34"/>
        <end position="56"/>
    </location>
</feature>
<gene>
    <name evidence="3" type="ORF">SAMN05444920_10730</name>
</gene>
<dbReference type="RefSeq" id="WP_160150388.1">
    <property type="nucleotide sequence ID" value="NZ_FNVT01000007.1"/>
</dbReference>
<name>A0A1H6DYK3_9ACTN</name>
<dbReference type="EMBL" id="FNVT01000007">
    <property type="protein sequence ID" value="SEG90440.1"/>
    <property type="molecule type" value="Genomic_DNA"/>
</dbReference>
<dbReference type="OrthoDB" id="9953587at2"/>
<dbReference type="Proteomes" id="UP000236732">
    <property type="component" value="Unassembled WGS sequence"/>
</dbReference>
<keyword evidence="2" id="KW-0472">Membrane</keyword>
<keyword evidence="4" id="KW-1185">Reference proteome</keyword>
<evidence type="ECO:0000313" key="3">
    <source>
        <dbReference type="EMBL" id="SEG90440.1"/>
    </source>
</evidence>
<feature type="transmembrane region" description="Helical" evidence="2">
    <location>
        <begin position="7"/>
        <end position="26"/>
    </location>
</feature>